<accession>A0ABU9G542</accession>
<dbReference type="RefSeq" id="WP_341566768.1">
    <property type="nucleotide sequence ID" value="NZ_JBAKAR010000004.1"/>
</dbReference>
<comment type="caution">
    <text evidence="2">The sequence shown here is derived from an EMBL/GenBank/DDBJ whole genome shotgun (WGS) entry which is preliminary data.</text>
</comment>
<evidence type="ECO:0000259" key="1">
    <source>
        <dbReference type="SMART" id="SM01321"/>
    </source>
</evidence>
<dbReference type="InterPro" id="IPR036515">
    <property type="entry name" value="Transposase_17_sf"/>
</dbReference>
<gene>
    <name evidence="2" type="ORF">V6242_06970</name>
</gene>
<organism evidence="2 3">
    <name type="scientific">Marinomonas arenicola</name>
    <dbReference type="NCBI Taxonomy" id="569601"/>
    <lineage>
        <taxon>Bacteria</taxon>
        <taxon>Pseudomonadati</taxon>
        <taxon>Pseudomonadota</taxon>
        <taxon>Gammaproteobacteria</taxon>
        <taxon>Oceanospirillales</taxon>
        <taxon>Oceanospirillaceae</taxon>
        <taxon>Marinomonas</taxon>
    </lineage>
</organism>
<dbReference type="InterPro" id="IPR002686">
    <property type="entry name" value="Transposase_17"/>
</dbReference>
<evidence type="ECO:0000313" key="3">
    <source>
        <dbReference type="Proteomes" id="UP001379949"/>
    </source>
</evidence>
<dbReference type="PANTHER" id="PTHR34322">
    <property type="entry name" value="TRANSPOSASE, Y1_TNP DOMAIN-CONTAINING"/>
    <property type="match status" value="1"/>
</dbReference>
<evidence type="ECO:0000313" key="2">
    <source>
        <dbReference type="EMBL" id="MEL0612883.1"/>
    </source>
</evidence>
<dbReference type="EMBL" id="JBAKAR010000004">
    <property type="protein sequence ID" value="MEL0612883.1"/>
    <property type="molecule type" value="Genomic_DNA"/>
</dbReference>
<name>A0ABU9G542_9GAMM</name>
<dbReference type="Gene3D" id="3.30.70.1290">
    <property type="entry name" value="Transposase IS200-like"/>
    <property type="match status" value="1"/>
</dbReference>
<keyword evidence="3" id="KW-1185">Reference proteome</keyword>
<proteinExistence type="predicted"/>
<feature type="domain" description="Transposase IS200-like" evidence="1">
    <location>
        <begin position="12"/>
        <end position="187"/>
    </location>
</feature>
<dbReference type="SUPFAM" id="SSF143422">
    <property type="entry name" value="Transposase IS200-like"/>
    <property type="match status" value="1"/>
</dbReference>
<dbReference type="SMART" id="SM01321">
    <property type="entry name" value="Y1_Tnp"/>
    <property type="match status" value="1"/>
</dbReference>
<reference evidence="2 3" key="1">
    <citation type="submission" date="2024-02" db="EMBL/GenBank/DDBJ databases">
        <title>Bacteria isolated from the canopy kelp, Nereocystis luetkeana.</title>
        <authorList>
            <person name="Pfister C.A."/>
            <person name="Younker I.T."/>
            <person name="Light S.H."/>
        </authorList>
    </citation>
    <scope>NUCLEOTIDE SEQUENCE [LARGE SCALE GENOMIC DNA]</scope>
    <source>
        <strain evidence="2 3">TI.4.07</strain>
    </source>
</reference>
<sequence length="323" mass="36869">MAMPRSQQVCLADTPYYHCVSRCVRRAFLCGEDSSTGVSYEHRRAWVENRLLFLASVFSIDVCAYAVMSNHLHIVLHIAPEKVDTWSTRDVLQRWHKLHKGTTFTQQYVKGESLPSYALALVEASASLYRQRLSDISWFMKELNEPIARRANIEDDCTGHFWEGRFKSQALLDEAALLACMAYVDLNPIRAKISQTPEDSSFTSLKRRVSSAKEGYQPKALYPFVGIPKEAVSCGLPFKLTDYFELLDMTGRIIREGKRGIIDASLLPILKRLHISSENWLCIATEFEKRTANVVGKEDAIDHYCESHHRRRKPNQQGVKLLA</sequence>
<dbReference type="PANTHER" id="PTHR34322:SF2">
    <property type="entry name" value="TRANSPOSASE IS200-LIKE DOMAIN-CONTAINING PROTEIN"/>
    <property type="match status" value="1"/>
</dbReference>
<dbReference type="Proteomes" id="UP001379949">
    <property type="component" value="Unassembled WGS sequence"/>
</dbReference>
<protein>
    <submittedName>
        <fullName evidence="2">Transposase</fullName>
    </submittedName>
</protein>